<dbReference type="Pfam" id="PF07679">
    <property type="entry name" value="I-set"/>
    <property type="match status" value="2"/>
</dbReference>
<feature type="compositionally biased region" description="Basic and acidic residues" evidence="3">
    <location>
        <begin position="743"/>
        <end position="754"/>
    </location>
</feature>
<feature type="compositionally biased region" description="Basic and acidic residues" evidence="3">
    <location>
        <begin position="724"/>
        <end position="735"/>
    </location>
</feature>
<dbReference type="InterPro" id="IPR013783">
    <property type="entry name" value="Ig-like_fold"/>
</dbReference>
<dbReference type="InterPro" id="IPR050964">
    <property type="entry name" value="Striated_Muscle_Regulatory"/>
</dbReference>
<dbReference type="InterPro" id="IPR003598">
    <property type="entry name" value="Ig_sub2"/>
</dbReference>
<dbReference type="SMART" id="SM00408">
    <property type="entry name" value="IGc2"/>
    <property type="match status" value="2"/>
</dbReference>
<proteinExistence type="predicted"/>
<dbReference type="InterPro" id="IPR003961">
    <property type="entry name" value="FN3_dom"/>
</dbReference>
<dbReference type="InterPro" id="IPR013098">
    <property type="entry name" value="Ig_I-set"/>
</dbReference>
<name>A0AAW2ID02_9NEOP</name>
<feature type="region of interest" description="Disordered" evidence="3">
    <location>
        <begin position="661"/>
        <end position="754"/>
    </location>
</feature>
<dbReference type="InterPro" id="IPR007110">
    <property type="entry name" value="Ig-like_dom"/>
</dbReference>
<feature type="region of interest" description="Disordered" evidence="3">
    <location>
        <begin position="1"/>
        <end position="35"/>
    </location>
</feature>
<keyword evidence="1" id="KW-0677">Repeat</keyword>
<dbReference type="AlphaFoldDB" id="A0AAW2ID02"/>
<feature type="compositionally biased region" description="Basic and acidic residues" evidence="3">
    <location>
        <begin position="1"/>
        <end position="22"/>
    </location>
</feature>
<feature type="compositionally biased region" description="Basic and acidic residues" evidence="3">
    <location>
        <begin position="672"/>
        <end position="714"/>
    </location>
</feature>
<accession>A0AAW2ID02</accession>
<comment type="caution">
    <text evidence="6">The sequence shown here is derived from an EMBL/GenBank/DDBJ whole genome shotgun (WGS) entry which is preliminary data.</text>
</comment>
<feature type="domain" description="Ig-like" evidence="4">
    <location>
        <begin position="224"/>
        <end position="297"/>
    </location>
</feature>
<dbReference type="SUPFAM" id="SSF48726">
    <property type="entry name" value="Immunoglobulin"/>
    <property type="match status" value="2"/>
</dbReference>
<dbReference type="GO" id="GO:0045214">
    <property type="term" value="P:sarcomere organization"/>
    <property type="evidence" value="ECO:0007669"/>
    <property type="project" value="TreeGrafter"/>
</dbReference>
<dbReference type="Gene3D" id="2.60.40.10">
    <property type="entry name" value="Immunoglobulins"/>
    <property type="match status" value="4"/>
</dbReference>
<dbReference type="FunFam" id="2.60.40.10:FF:001806">
    <property type="entry name" value="Blast:Twitchin"/>
    <property type="match status" value="1"/>
</dbReference>
<dbReference type="SMART" id="SM00409">
    <property type="entry name" value="IG"/>
    <property type="match status" value="2"/>
</dbReference>
<feature type="compositionally biased region" description="Basic and acidic residues" evidence="3">
    <location>
        <begin position="492"/>
        <end position="506"/>
    </location>
</feature>
<evidence type="ECO:0000259" key="5">
    <source>
        <dbReference type="PROSITE" id="PS50853"/>
    </source>
</evidence>
<dbReference type="GO" id="GO:0031430">
    <property type="term" value="C:M band"/>
    <property type="evidence" value="ECO:0007669"/>
    <property type="project" value="TreeGrafter"/>
</dbReference>
<feature type="compositionally biased region" description="Basic and acidic residues" evidence="3">
    <location>
        <begin position="774"/>
        <end position="784"/>
    </location>
</feature>
<dbReference type="Pfam" id="PF00041">
    <property type="entry name" value="fn3"/>
    <property type="match status" value="2"/>
</dbReference>
<dbReference type="PRINTS" id="PR00014">
    <property type="entry name" value="FNTYPEIII"/>
</dbReference>
<dbReference type="InterPro" id="IPR036179">
    <property type="entry name" value="Ig-like_dom_sf"/>
</dbReference>
<evidence type="ECO:0000259" key="4">
    <source>
        <dbReference type="PROSITE" id="PS50835"/>
    </source>
</evidence>
<feature type="compositionally biased region" description="Acidic residues" evidence="3">
    <location>
        <begin position="806"/>
        <end position="839"/>
    </location>
</feature>
<feature type="region of interest" description="Disordered" evidence="3">
    <location>
        <begin position="904"/>
        <end position="939"/>
    </location>
</feature>
<evidence type="ECO:0008006" key="7">
    <source>
        <dbReference type="Google" id="ProtNLM"/>
    </source>
</evidence>
<feature type="region of interest" description="Disordered" evidence="3">
    <location>
        <begin position="774"/>
        <end position="879"/>
    </location>
</feature>
<dbReference type="CDD" id="cd00096">
    <property type="entry name" value="Ig"/>
    <property type="match status" value="1"/>
</dbReference>
<feature type="compositionally biased region" description="Basic and acidic residues" evidence="3">
    <location>
        <begin position="906"/>
        <end position="930"/>
    </location>
</feature>
<dbReference type="PANTHER" id="PTHR13817">
    <property type="entry name" value="TITIN"/>
    <property type="match status" value="1"/>
</dbReference>
<keyword evidence="2" id="KW-0393">Immunoglobulin domain</keyword>
<feature type="region of interest" description="Disordered" evidence="3">
    <location>
        <begin position="1079"/>
        <end position="1143"/>
    </location>
</feature>
<feature type="compositionally biased region" description="Low complexity" evidence="3">
    <location>
        <begin position="789"/>
        <end position="805"/>
    </location>
</feature>
<feature type="domain" description="Fibronectin type-III" evidence="5">
    <location>
        <begin position="26"/>
        <end position="125"/>
    </location>
</feature>
<evidence type="ECO:0000313" key="6">
    <source>
        <dbReference type="EMBL" id="KAL0279932.1"/>
    </source>
</evidence>
<dbReference type="FunFam" id="2.60.40.10:FF:000612">
    <property type="entry name" value="palladin isoform X1"/>
    <property type="match status" value="1"/>
</dbReference>
<evidence type="ECO:0000256" key="3">
    <source>
        <dbReference type="SAM" id="MobiDB-lite"/>
    </source>
</evidence>
<dbReference type="SUPFAM" id="SSF49265">
    <property type="entry name" value="Fibronectin type III"/>
    <property type="match status" value="1"/>
</dbReference>
<dbReference type="FunFam" id="2.60.40.10:FF:000031">
    <property type="entry name" value="Myosin-binding protein C, slow type"/>
    <property type="match status" value="1"/>
</dbReference>
<sequence>MGNQQGKERRPYPRRIDWDNAEKPSPPGKPYLVPDADEQSDFITIRWAPPVTDGGAPILGYVVEHRRTGSPHWLRAIPYLATETKLTLTGLEPGWRYQFRVSAENDIGRSPPGEISEVLTVTSQRTAATSPHFNVELQDTIALENEKVEFTVHVVAIPQAKIAWYKDGFEVFSSRRMKIVTENDQSTFIIHQAALEDEGEIKCTATNRAGHSVTKAILKLEAPPRIRLPRQYEDGLLFEKGELIRLKVSTAGRPPPSITWYHNGELLQNNEKYEIKDAERTSSLRISEATREDRGEYQIRGINKIGEDLVCFLVTVTDRPSPPGKATVSMALGRSVTLSWTSPEDDGGCKIGSYTVEYYRVGWNMWLKAATCRQLSTVLSDLIEGSEYKFRIKAENPYGMSDPGEESDIIFIPDPKRGIFSPPQRKDTAEMDLWRNGVGLESTDTKDSELKSEKRRLLEENARKLLDTPLSQLLQSENRIEKPPRKLASPSKHLEKVTESVKRSFEDVENIPPPVPKRRHKADKQRSTPSPSQPMELDIPKSEESSRFSSPVREKPVEKKEEEEQSRFPREKDHTMFHGSSELMLVLLPHERSKSGELSAQQKSEIEMSLIGAGVAPPMSLSAPELGSNEPFEMPMMREAVSSSELLHERAMTRLYQDAMDEESQRMLKRRYSGDRKSVERRSSFREGTLERRPSFREADRKDLNRFSVSRDDADITTASTDLRIQKERSPEVRKSMIPVRKKSPEEARAGRLSSVEREQMEFALVRERIRMKNEQNLQHKGEVRAAPSFQHQHSVSSTSSQMSSYEEDDERMEDEEIEEDEDYLEEEEEELEESEEEVESLRDTQYRPKSVLHQSPPPIPKHSIPEKTKAPIADEEDDSILPVTSRIVLPRLEITLPPTIEVSEVEEKKKSPEPEVQHTEITEEIREMPSKIPVKTGKKRAVKILKKLGLKRDKKIPEIIIETDSSADNPTHLPKPILKNKPSSKKKDKENKKASASKETKISFEDVSDDGLRKKKQVRIAEPNETVPTKEQKQAEEDEQANKVLIYHYSDIVREFGHGKKPPTKQYLNCEEMKAFVTEEPKRKTPSPSPPPPQPQQTGSNLSVDVAQEKRESPAKLSDTDAVSSATEAAPPPEQNPLATETPANVRTTIDYLTDVAMFLIACYLYLFANELYAVPVLALMAYRQASESVREKYSNLKTSFRKRFSKKRPEEG</sequence>
<dbReference type="SMART" id="SM00060">
    <property type="entry name" value="FN3"/>
    <property type="match status" value="2"/>
</dbReference>
<feature type="domain" description="Fibronectin type-III" evidence="5">
    <location>
        <begin position="322"/>
        <end position="415"/>
    </location>
</feature>
<dbReference type="PANTHER" id="PTHR13817:SF167">
    <property type="entry name" value="MYOMESIN AND MYOSIN BINDING PROTEIN"/>
    <property type="match status" value="1"/>
</dbReference>
<feature type="compositionally biased region" description="Basic and acidic residues" evidence="3">
    <location>
        <begin position="538"/>
        <end position="576"/>
    </location>
</feature>
<dbReference type="InterPro" id="IPR003599">
    <property type="entry name" value="Ig_sub"/>
</dbReference>
<dbReference type="PROSITE" id="PS50853">
    <property type="entry name" value="FN3"/>
    <property type="match status" value="2"/>
</dbReference>
<organism evidence="6">
    <name type="scientific">Menopon gallinae</name>
    <name type="common">poultry shaft louse</name>
    <dbReference type="NCBI Taxonomy" id="328185"/>
    <lineage>
        <taxon>Eukaryota</taxon>
        <taxon>Metazoa</taxon>
        <taxon>Ecdysozoa</taxon>
        <taxon>Arthropoda</taxon>
        <taxon>Hexapoda</taxon>
        <taxon>Insecta</taxon>
        <taxon>Pterygota</taxon>
        <taxon>Neoptera</taxon>
        <taxon>Paraneoptera</taxon>
        <taxon>Psocodea</taxon>
        <taxon>Troctomorpha</taxon>
        <taxon>Phthiraptera</taxon>
        <taxon>Amblycera</taxon>
        <taxon>Menoponidae</taxon>
        <taxon>Menopon</taxon>
    </lineage>
</organism>
<feature type="compositionally biased region" description="Basic and acidic residues" evidence="3">
    <location>
        <begin position="986"/>
        <end position="1005"/>
    </location>
</feature>
<feature type="region of interest" description="Disordered" evidence="3">
    <location>
        <begin position="474"/>
        <end position="577"/>
    </location>
</feature>
<feature type="domain" description="Ig-like" evidence="4">
    <location>
        <begin position="131"/>
        <end position="214"/>
    </location>
</feature>
<protein>
    <recommendedName>
        <fullName evidence="7">Titin</fullName>
    </recommendedName>
</protein>
<dbReference type="EMBL" id="JARGDH010000001">
    <property type="protein sequence ID" value="KAL0279932.1"/>
    <property type="molecule type" value="Genomic_DNA"/>
</dbReference>
<dbReference type="PROSITE" id="PS50835">
    <property type="entry name" value="IG_LIKE"/>
    <property type="match status" value="2"/>
</dbReference>
<gene>
    <name evidence="6" type="ORF">PYX00_001382</name>
</gene>
<dbReference type="CDD" id="cd00063">
    <property type="entry name" value="FN3"/>
    <property type="match status" value="2"/>
</dbReference>
<evidence type="ECO:0000256" key="1">
    <source>
        <dbReference type="ARBA" id="ARBA00022737"/>
    </source>
</evidence>
<evidence type="ECO:0000256" key="2">
    <source>
        <dbReference type="ARBA" id="ARBA00023319"/>
    </source>
</evidence>
<dbReference type="InterPro" id="IPR036116">
    <property type="entry name" value="FN3_sf"/>
</dbReference>
<reference evidence="6" key="1">
    <citation type="journal article" date="2024" name="Gigascience">
        <title>Chromosome-level genome of the poultry shaft louse Menopon gallinae provides insight into the host-switching and adaptive evolution of parasitic lice.</title>
        <authorList>
            <person name="Xu Y."/>
            <person name="Ma L."/>
            <person name="Liu S."/>
            <person name="Liang Y."/>
            <person name="Liu Q."/>
            <person name="He Z."/>
            <person name="Tian L."/>
            <person name="Duan Y."/>
            <person name="Cai W."/>
            <person name="Li H."/>
            <person name="Song F."/>
        </authorList>
    </citation>
    <scope>NUCLEOTIDE SEQUENCE</scope>
    <source>
        <strain evidence="6">Cailab_2023a</strain>
    </source>
</reference>
<feature type="region of interest" description="Disordered" evidence="3">
    <location>
        <begin position="962"/>
        <end position="1040"/>
    </location>
</feature>